<feature type="non-terminal residue" evidence="2">
    <location>
        <position position="1"/>
    </location>
</feature>
<dbReference type="Proteomes" id="UP000283383">
    <property type="component" value="Unassembled WGS sequence"/>
</dbReference>
<sequence>GLVVFAKSRLDGKPANLVRQLTLSGREFSSLFDLFEFLYHTYGIKDLYSYYERKFDGITWPSGSDQSQNLALFKAQIAPCKDVLGWSIRAAISKFLSKLPIWTQRELTKLYFNKDDYNEVLCELDNFFCRNYVSRQLLAASKRPQNSNLDDAKSKNSSDSKIGHKNQADNSQVASSKAKEKCSAQFNNQKLGLKEELRELDRREEYAEFPLKIGEHFEMIRCYIVKNCGRHQMILGHRWMQKHDCGIRLGQQKIAFDSTYCTTHCNSHGSKVIVKALEISNPSKIHPKSEALRPGRIIEYSKTPLSVKKCQEL</sequence>
<comment type="caution">
    <text evidence="2">The sequence shown here is derived from an EMBL/GenBank/DDBJ whole genome shotgun (WGS) entry which is preliminary data.</text>
</comment>
<evidence type="ECO:0000256" key="1">
    <source>
        <dbReference type="SAM" id="MobiDB-lite"/>
    </source>
</evidence>
<name>A0A420HRD7_9PEZI</name>
<accession>A0A420HRD7</accession>
<gene>
    <name evidence="2" type="ORF">GcM3_169023</name>
</gene>
<dbReference type="Gene3D" id="2.40.70.10">
    <property type="entry name" value="Acid Proteases"/>
    <property type="match status" value="1"/>
</dbReference>
<dbReference type="EMBL" id="MCBQ01016989">
    <property type="protein sequence ID" value="RKF59990.1"/>
    <property type="molecule type" value="Genomic_DNA"/>
</dbReference>
<protein>
    <submittedName>
        <fullName evidence="2">Uncharacterized protein</fullName>
    </submittedName>
</protein>
<reference evidence="2 3" key="1">
    <citation type="journal article" date="2018" name="BMC Genomics">
        <title>Comparative genome analyses reveal sequence features reflecting distinct modes of host-adaptation between dicot and monocot powdery mildew.</title>
        <authorList>
            <person name="Wu Y."/>
            <person name="Ma X."/>
            <person name="Pan Z."/>
            <person name="Kale S.D."/>
            <person name="Song Y."/>
            <person name="King H."/>
            <person name="Zhang Q."/>
            <person name="Presley C."/>
            <person name="Deng X."/>
            <person name="Wei C.I."/>
            <person name="Xiao S."/>
        </authorList>
    </citation>
    <scope>NUCLEOTIDE SEQUENCE [LARGE SCALE GENOMIC DNA]</scope>
    <source>
        <strain evidence="2">UMSG3</strain>
    </source>
</reference>
<keyword evidence="3" id="KW-1185">Reference proteome</keyword>
<feature type="compositionally biased region" description="Basic and acidic residues" evidence="1">
    <location>
        <begin position="150"/>
        <end position="162"/>
    </location>
</feature>
<feature type="region of interest" description="Disordered" evidence="1">
    <location>
        <begin position="144"/>
        <end position="174"/>
    </location>
</feature>
<evidence type="ECO:0000313" key="3">
    <source>
        <dbReference type="Proteomes" id="UP000283383"/>
    </source>
</evidence>
<organism evidence="2 3">
    <name type="scientific">Golovinomyces cichoracearum</name>
    <dbReference type="NCBI Taxonomy" id="62708"/>
    <lineage>
        <taxon>Eukaryota</taxon>
        <taxon>Fungi</taxon>
        <taxon>Dikarya</taxon>
        <taxon>Ascomycota</taxon>
        <taxon>Pezizomycotina</taxon>
        <taxon>Leotiomycetes</taxon>
        <taxon>Erysiphales</taxon>
        <taxon>Erysiphaceae</taxon>
        <taxon>Golovinomyces</taxon>
    </lineage>
</organism>
<dbReference type="AlphaFoldDB" id="A0A420HRD7"/>
<evidence type="ECO:0000313" key="2">
    <source>
        <dbReference type="EMBL" id="RKF59990.1"/>
    </source>
</evidence>
<dbReference type="InterPro" id="IPR021109">
    <property type="entry name" value="Peptidase_aspartic_dom_sf"/>
</dbReference>
<proteinExistence type="predicted"/>